<feature type="compositionally biased region" description="Acidic residues" evidence="1">
    <location>
        <begin position="21"/>
        <end position="30"/>
    </location>
</feature>
<protein>
    <submittedName>
        <fullName evidence="2">Uncharacterized protein</fullName>
    </submittedName>
</protein>
<comment type="caution">
    <text evidence="2">The sequence shown here is derived from an EMBL/GenBank/DDBJ whole genome shotgun (WGS) entry which is preliminary data.</text>
</comment>
<evidence type="ECO:0000256" key="1">
    <source>
        <dbReference type="SAM" id="MobiDB-lite"/>
    </source>
</evidence>
<reference evidence="2 3" key="1">
    <citation type="journal article" date="2021" name="Comput. Struct. Biotechnol. J.">
        <title>De novo genome assembly of the potent medicinal plant Rehmannia glutinosa using nanopore technology.</title>
        <authorList>
            <person name="Ma L."/>
            <person name="Dong C."/>
            <person name="Song C."/>
            <person name="Wang X."/>
            <person name="Zheng X."/>
            <person name="Niu Y."/>
            <person name="Chen S."/>
            <person name="Feng W."/>
        </authorList>
    </citation>
    <scope>NUCLEOTIDE SEQUENCE [LARGE SCALE GENOMIC DNA]</scope>
    <source>
        <strain evidence="2">DH-2019</strain>
    </source>
</reference>
<dbReference type="EMBL" id="JABTTQ020000004">
    <property type="protein sequence ID" value="KAK6158850.1"/>
    <property type="molecule type" value="Genomic_DNA"/>
</dbReference>
<evidence type="ECO:0000313" key="3">
    <source>
        <dbReference type="Proteomes" id="UP001318860"/>
    </source>
</evidence>
<organism evidence="2 3">
    <name type="scientific">Rehmannia glutinosa</name>
    <name type="common">Chinese foxglove</name>
    <dbReference type="NCBI Taxonomy" id="99300"/>
    <lineage>
        <taxon>Eukaryota</taxon>
        <taxon>Viridiplantae</taxon>
        <taxon>Streptophyta</taxon>
        <taxon>Embryophyta</taxon>
        <taxon>Tracheophyta</taxon>
        <taxon>Spermatophyta</taxon>
        <taxon>Magnoliopsida</taxon>
        <taxon>eudicotyledons</taxon>
        <taxon>Gunneridae</taxon>
        <taxon>Pentapetalae</taxon>
        <taxon>asterids</taxon>
        <taxon>lamiids</taxon>
        <taxon>Lamiales</taxon>
        <taxon>Orobanchaceae</taxon>
        <taxon>Rehmannieae</taxon>
        <taxon>Rehmannia</taxon>
    </lineage>
</organism>
<gene>
    <name evidence="2" type="ORF">DH2020_006164</name>
</gene>
<feature type="region of interest" description="Disordered" evidence="1">
    <location>
        <begin position="1"/>
        <end position="32"/>
    </location>
</feature>
<evidence type="ECO:0000313" key="2">
    <source>
        <dbReference type="EMBL" id="KAK6158850.1"/>
    </source>
</evidence>
<keyword evidence="3" id="KW-1185">Reference proteome</keyword>
<accession>A0ABR0XI30</accession>
<proteinExistence type="predicted"/>
<sequence length="116" mass="13381">MAEPVVSLDQENKLVNNNGPENEEITEEENRENNTSLLAGLNLVLILSFLSLSTEECSNLDENTDQDMQTGDYNHKAKHGSCFQTTRRQISRFPAVERQTSKVHTKIRDFRHCRRF</sequence>
<dbReference type="Proteomes" id="UP001318860">
    <property type="component" value="Unassembled WGS sequence"/>
</dbReference>
<name>A0ABR0XI30_REHGL</name>
<feature type="region of interest" description="Disordered" evidence="1">
    <location>
        <begin position="61"/>
        <end position="81"/>
    </location>
</feature>